<dbReference type="AlphaFoldDB" id="A0A090V4N7"/>
<reference evidence="1 2" key="1">
    <citation type="submission" date="2014-09" db="EMBL/GenBank/DDBJ databases">
        <title>Whole genome shotgun sequence of Escherichia vulneris NBRC 102420.</title>
        <authorList>
            <person name="Yoshida Y."/>
            <person name="Hosoyama A."/>
            <person name="Tsuchikane K."/>
            <person name="Ohji S."/>
            <person name="Ichikawa N."/>
            <person name="Kimura A."/>
            <person name="Yamazoe A."/>
            <person name="Ezaki T."/>
            <person name="Fujita N."/>
        </authorList>
    </citation>
    <scope>NUCLEOTIDE SEQUENCE [LARGE SCALE GENOMIC DNA]</scope>
    <source>
        <strain evidence="1 2">NBRC 102420</strain>
    </source>
</reference>
<sequence>MSRLVILFSGAALALLAAGFAVFHYGGQYASEKNRADNAERRASSAAAVVTNLQRTVALINTVTEANQHAKNQITQDVQNAARDVHSAIANDECAQRAIPADADSRLRHYAASLGTRTAAPGKPDR</sequence>
<evidence type="ECO:0000313" key="1">
    <source>
        <dbReference type="EMBL" id="GAL59053.1"/>
    </source>
</evidence>
<accession>A0A090V4N7</accession>
<organism evidence="1 2">
    <name type="scientific">Pseudescherichia vulneris NBRC 102420</name>
    <dbReference type="NCBI Taxonomy" id="1115515"/>
    <lineage>
        <taxon>Bacteria</taxon>
        <taxon>Pseudomonadati</taxon>
        <taxon>Pseudomonadota</taxon>
        <taxon>Gammaproteobacteria</taxon>
        <taxon>Enterobacterales</taxon>
        <taxon>Enterobacteriaceae</taxon>
        <taxon>Pseudescherichia</taxon>
    </lineage>
</organism>
<name>A0A090V4N7_PSEVU</name>
<keyword evidence="2" id="KW-1185">Reference proteome</keyword>
<dbReference type="GeneID" id="88814937"/>
<dbReference type="Proteomes" id="UP000029462">
    <property type="component" value="Unassembled WGS sequence"/>
</dbReference>
<comment type="caution">
    <text evidence="1">The sequence shown here is derived from an EMBL/GenBank/DDBJ whole genome shotgun (WGS) entry which is preliminary data.</text>
</comment>
<proteinExistence type="predicted"/>
<protein>
    <recommendedName>
        <fullName evidence="3">DUF2570 domain-containing protein</fullName>
    </recommendedName>
</protein>
<dbReference type="STRING" id="1115515.EV102420_14_01120"/>
<dbReference type="RefSeq" id="WP_042392531.1">
    <property type="nucleotide sequence ID" value="NZ_BBMZ01000014.1"/>
</dbReference>
<evidence type="ECO:0000313" key="2">
    <source>
        <dbReference type="Proteomes" id="UP000029462"/>
    </source>
</evidence>
<gene>
    <name evidence="1" type="ORF">EV102420_14_01120</name>
</gene>
<dbReference type="EMBL" id="BBMZ01000014">
    <property type="protein sequence ID" value="GAL59053.1"/>
    <property type="molecule type" value="Genomic_DNA"/>
</dbReference>
<evidence type="ECO:0008006" key="3">
    <source>
        <dbReference type="Google" id="ProtNLM"/>
    </source>
</evidence>